<comment type="caution">
    <text evidence="2">The sequence shown here is derived from an EMBL/GenBank/DDBJ whole genome shotgun (WGS) entry which is preliminary data.</text>
</comment>
<dbReference type="EMBL" id="AFNH02000787">
    <property type="protein sequence ID" value="EZG56145.1"/>
    <property type="molecule type" value="Genomic_DNA"/>
</dbReference>
<dbReference type="VEuPathDB" id="CryptoDB:GNI_105360"/>
<dbReference type="GeneID" id="22913738"/>
<accession>A0A023B429</accession>
<dbReference type="RefSeq" id="XP_011131318.1">
    <property type="nucleotide sequence ID" value="XM_011133016.1"/>
</dbReference>
<gene>
    <name evidence="2" type="ORF">GNI_105360</name>
</gene>
<name>A0A023B429_GRENI</name>
<protein>
    <submittedName>
        <fullName evidence="2">Uncharacterized protein</fullName>
    </submittedName>
</protein>
<proteinExistence type="predicted"/>
<dbReference type="AlphaFoldDB" id="A0A023B429"/>
<evidence type="ECO:0000313" key="2">
    <source>
        <dbReference type="EMBL" id="EZG56145.1"/>
    </source>
</evidence>
<sequence length="551" mass="60533">MSTVGLPRECMTIKTFLCCRSYLLARVCLQGVSYIVYCYCQFVTKTWTVFYALGCGCVLAFLDVICLSKCLKNRSNGHEVDATPSISILEAILGDRAHPLAHHQVVDQTSEATEDSPTDRQSSEADLSGSGSEPEPPDSDLSGSDSSGLESSGSAVESTGTDDGYPVGYPTGRGNEEAQCSSVGGPGFESGAVVQGSVVVEDSLGSRNTTMKRTGATGDIAASIGDFGPNTVGCNTVGCNTVGCNTVGCNTADCFQRSDRMASSMIEETGIDNDVSPRIYCSRQVRAMSRGTGTHRGSTIVDGCDTFQDDGCEIGEVPCLAESNLGRGPRRLGKRLLTRSHSFVLESGSQCAARLLSNYCYLRTSLAAGAAARRRQIPRHLRKIVPLHRLGLFLDRLDEVRPMSHPLIVTINAESFRILKLAFLTTLWSNERYIMCCLSAILVGMLLFQNTLFKIVQFKELRSKSISPPSPHAWNIHSWNYYLLRWRLWWKDKHAFAKLMRKEQNGIIYRGYALACLAFDSPLLFHHIKEHYATPYDHEKLEFALSIEFVT</sequence>
<evidence type="ECO:0000256" key="1">
    <source>
        <dbReference type="SAM" id="MobiDB-lite"/>
    </source>
</evidence>
<feature type="region of interest" description="Disordered" evidence="1">
    <location>
        <begin position="107"/>
        <end position="186"/>
    </location>
</feature>
<feature type="compositionally biased region" description="Low complexity" evidence="1">
    <location>
        <begin position="127"/>
        <end position="154"/>
    </location>
</feature>
<reference evidence="2" key="1">
    <citation type="submission" date="2013-12" db="EMBL/GenBank/DDBJ databases">
        <authorList>
            <person name="Omoto C.K."/>
            <person name="Sibley D."/>
            <person name="Venepally P."/>
            <person name="Hadjithomas M."/>
            <person name="Karamycheva S."/>
            <person name="Brunk B."/>
            <person name="Roos D."/>
            <person name="Caler E."/>
            <person name="Lorenzi H."/>
        </authorList>
    </citation>
    <scope>NUCLEOTIDE SEQUENCE</scope>
</reference>
<dbReference type="Proteomes" id="UP000019763">
    <property type="component" value="Unassembled WGS sequence"/>
</dbReference>
<keyword evidence="3" id="KW-1185">Reference proteome</keyword>
<evidence type="ECO:0000313" key="3">
    <source>
        <dbReference type="Proteomes" id="UP000019763"/>
    </source>
</evidence>
<organism evidence="2 3">
    <name type="scientific">Gregarina niphandrodes</name>
    <name type="common">Septate eugregarine</name>
    <dbReference type="NCBI Taxonomy" id="110365"/>
    <lineage>
        <taxon>Eukaryota</taxon>
        <taxon>Sar</taxon>
        <taxon>Alveolata</taxon>
        <taxon>Apicomplexa</taxon>
        <taxon>Conoidasida</taxon>
        <taxon>Gregarinasina</taxon>
        <taxon>Eugregarinorida</taxon>
        <taxon>Gregarinidae</taxon>
        <taxon>Gregarina</taxon>
    </lineage>
</organism>